<dbReference type="Pfam" id="PF05193">
    <property type="entry name" value="Peptidase_M16_C"/>
    <property type="match status" value="1"/>
</dbReference>
<evidence type="ECO:0000256" key="1">
    <source>
        <dbReference type="ARBA" id="ARBA00007261"/>
    </source>
</evidence>
<feature type="non-terminal residue" evidence="10">
    <location>
        <position position="375"/>
    </location>
</feature>
<dbReference type="Pfam" id="PF00675">
    <property type="entry name" value="Peptidase_M16"/>
    <property type="match status" value="2"/>
</dbReference>
<dbReference type="InterPro" id="IPR007863">
    <property type="entry name" value="Peptidase_M16_C"/>
</dbReference>
<keyword evidence="2" id="KW-0645">Protease</keyword>
<dbReference type="PANTHER" id="PTHR43690:SF17">
    <property type="entry name" value="PROTEIN YHJJ"/>
    <property type="match status" value="1"/>
</dbReference>
<sequence>MNKVLGTNHYCRLLLAPALLFILAACSGDASERVATQQGATAANESMPTGYRRINTDNPADPLDAHIYELDNGLQVYLTENHEEPRFYAEIAVKAGSKHDPADGTGLAHYLEHLLFKGNQHMGSLDYAAEKPLLDEIVDLYEQHHNETDSERRAEIYARINSVAQQAAEFAVPGEFDKVYNAMGSSSLNAHTSYEETVYKVGLPSNRLAQWAEVESDRFVNPVFRLFHTELETVYEEKNRSMDNAGRVIFEAMDDLLFKVHPYGQQPTIGTTEHLKNPSLVYIRNYFDTYYVPNNMAIFISGDIEIEATIALISEKFAHWQRKEVPQVGPWEEAPIEGVERRTVQFPGEEQVQIAFRTVANNSSEVEALTMVDMI</sequence>
<dbReference type="GO" id="GO:0046872">
    <property type="term" value="F:metal ion binding"/>
    <property type="evidence" value="ECO:0007669"/>
    <property type="project" value="InterPro"/>
</dbReference>
<evidence type="ECO:0000256" key="5">
    <source>
        <dbReference type="ARBA" id="ARBA00023049"/>
    </source>
</evidence>
<dbReference type="InterPro" id="IPR011249">
    <property type="entry name" value="Metalloenz_LuxS/M16"/>
</dbReference>
<gene>
    <name evidence="10" type="ORF">COC19_00295</name>
</gene>
<dbReference type="PROSITE" id="PS51257">
    <property type="entry name" value="PROKAR_LIPOPROTEIN"/>
    <property type="match status" value="1"/>
</dbReference>
<dbReference type="InterPro" id="IPR050626">
    <property type="entry name" value="Peptidase_M16"/>
</dbReference>
<feature type="domain" description="Peptidase M16 C-terminal" evidence="9">
    <location>
        <begin position="283"/>
        <end position="362"/>
    </location>
</feature>
<dbReference type="Proteomes" id="UP000218172">
    <property type="component" value="Unassembled WGS sequence"/>
</dbReference>
<evidence type="ECO:0000259" key="8">
    <source>
        <dbReference type="Pfam" id="PF00675"/>
    </source>
</evidence>
<comment type="caution">
    <text evidence="10">The sequence shown here is derived from an EMBL/GenBank/DDBJ whole genome shotgun (WGS) entry which is preliminary data.</text>
</comment>
<evidence type="ECO:0000256" key="7">
    <source>
        <dbReference type="SAM" id="SignalP"/>
    </source>
</evidence>
<evidence type="ECO:0000259" key="9">
    <source>
        <dbReference type="Pfam" id="PF05193"/>
    </source>
</evidence>
<dbReference type="Gene3D" id="3.30.830.10">
    <property type="entry name" value="Metalloenzyme, LuxS/M16 peptidase-like"/>
    <property type="match status" value="1"/>
</dbReference>
<dbReference type="AlphaFoldDB" id="A0A2A4MWA3"/>
<organism evidence="10 11">
    <name type="scientific">SAR86 cluster bacterium</name>
    <dbReference type="NCBI Taxonomy" id="2030880"/>
    <lineage>
        <taxon>Bacteria</taxon>
        <taxon>Pseudomonadati</taxon>
        <taxon>Pseudomonadota</taxon>
        <taxon>Gammaproteobacteria</taxon>
        <taxon>SAR86 cluster</taxon>
    </lineage>
</organism>
<dbReference type="EMBL" id="NVQR01000004">
    <property type="protein sequence ID" value="PCH64004.1"/>
    <property type="molecule type" value="Genomic_DNA"/>
</dbReference>
<evidence type="ECO:0000313" key="11">
    <source>
        <dbReference type="Proteomes" id="UP000218172"/>
    </source>
</evidence>
<evidence type="ECO:0000313" key="10">
    <source>
        <dbReference type="EMBL" id="PCH64004.1"/>
    </source>
</evidence>
<comment type="similarity">
    <text evidence="1">Belongs to the peptidase M16 family.</text>
</comment>
<feature type="domain" description="Peptidase M16 N-terminal" evidence="8">
    <location>
        <begin position="175"/>
        <end position="265"/>
    </location>
</feature>
<reference evidence="11" key="1">
    <citation type="submission" date="2017-08" db="EMBL/GenBank/DDBJ databases">
        <title>A dynamic microbial community with high functional redundancy inhabits the cold, oxic subseafloor aquifer.</title>
        <authorList>
            <person name="Tully B.J."/>
            <person name="Wheat C.G."/>
            <person name="Glazer B.T."/>
            <person name="Huber J.A."/>
        </authorList>
    </citation>
    <scope>NUCLEOTIDE SEQUENCE [LARGE SCALE GENOMIC DNA]</scope>
</reference>
<dbReference type="InterPro" id="IPR011765">
    <property type="entry name" value="Pept_M16_N"/>
</dbReference>
<dbReference type="PANTHER" id="PTHR43690">
    <property type="entry name" value="NARDILYSIN"/>
    <property type="match status" value="1"/>
</dbReference>
<dbReference type="GO" id="GO:0008237">
    <property type="term" value="F:metallopeptidase activity"/>
    <property type="evidence" value="ECO:0007669"/>
    <property type="project" value="UniProtKB-KW"/>
</dbReference>
<dbReference type="GO" id="GO:0006508">
    <property type="term" value="P:proteolysis"/>
    <property type="evidence" value="ECO:0007669"/>
    <property type="project" value="UniProtKB-KW"/>
</dbReference>
<evidence type="ECO:0000256" key="3">
    <source>
        <dbReference type="ARBA" id="ARBA00022801"/>
    </source>
</evidence>
<evidence type="ECO:0000256" key="2">
    <source>
        <dbReference type="ARBA" id="ARBA00022670"/>
    </source>
</evidence>
<keyword evidence="5" id="KW-0482">Metalloprotease</keyword>
<evidence type="ECO:0000256" key="6">
    <source>
        <dbReference type="SAM" id="MobiDB-lite"/>
    </source>
</evidence>
<evidence type="ECO:0000256" key="4">
    <source>
        <dbReference type="ARBA" id="ARBA00022833"/>
    </source>
</evidence>
<name>A0A2A4MWA3_9GAMM</name>
<proteinExistence type="inferred from homology"/>
<feature type="signal peptide" evidence="7">
    <location>
        <begin position="1"/>
        <end position="30"/>
    </location>
</feature>
<protein>
    <submittedName>
        <fullName evidence="10">Peptidase M16</fullName>
    </submittedName>
</protein>
<feature type="region of interest" description="Disordered" evidence="6">
    <location>
        <begin position="38"/>
        <end position="58"/>
    </location>
</feature>
<feature type="chain" id="PRO_5013059847" evidence="7">
    <location>
        <begin position="31"/>
        <end position="375"/>
    </location>
</feature>
<feature type="compositionally biased region" description="Polar residues" evidence="6">
    <location>
        <begin position="38"/>
        <end position="47"/>
    </location>
</feature>
<keyword evidence="7" id="KW-0732">Signal</keyword>
<keyword evidence="4" id="KW-0862">Zinc</keyword>
<dbReference type="SUPFAM" id="SSF63411">
    <property type="entry name" value="LuxS/MPP-like metallohydrolase"/>
    <property type="match status" value="1"/>
</dbReference>
<keyword evidence="3" id="KW-0378">Hydrolase</keyword>
<feature type="domain" description="Peptidase M16 N-terminal" evidence="8">
    <location>
        <begin position="77"/>
        <end position="127"/>
    </location>
</feature>
<accession>A0A2A4MWA3</accession>